<feature type="compositionally biased region" description="Acidic residues" evidence="11">
    <location>
        <begin position="1153"/>
        <end position="1172"/>
    </location>
</feature>
<evidence type="ECO:0000256" key="10">
    <source>
        <dbReference type="SAM" id="Coils"/>
    </source>
</evidence>
<evidence type="ECO:0000259" key="13">
    <source>
        <dbReference type="Pfam" id="PF03908"/>
    </source>
</evidence>
<evidence type="ECO:0000256" key="7">
    <source>
        <dbReference type="ARBA" id="ARBA00023054"/>
    </source>
</evidence>
<feature type="compositionally biased region" description="Low complexity" evidence="11">
    <location>
        <begin position="597"/>
        <end position="622"/>
    </location>
</feature>
<name>A0A061QWH4_9CHLO</name>
<dbReference type="GO" id="GO:0005484">
    <property type="term" value="F:SNAP receptor activity"/>
    <property type="evidence" value="ECO:0007669"/>
    <property type="project" value="InterPro"/>
</dbReference>
<dbReference type="GO" id="GO:0005789">
    <property type="term" value="C:endoplasmic reticulum membrane"/>
    <property type="evidence" value="ECO:0007669"/>
    <property type="project" value="UniProtKB-SubCell"/>
</dbReference>
<keyword evidence="5" id="KW-0931">ER-Golgi transport</keyword>
<comment type="subcellular location">
    <subcellularLocation>
        <location evidence="1">Endoplasmic reticulum membrane</location>
        <topology evidence="1">Single-pass type IV membrane protein</topology>
    </subcellularLocation>
</comment>
<comment type="similarity">
    <text evidence="9">Belongs to the SEC20 family.</text>
</comment>
<dbReference type="InterPro" id="IPR005606">
    <property type="entry name" value="Sec20"/>
</dbReference>
<dbReference type="PANTHER" id="PTHR12825:SF0">
    <property type="entry name" value="VESICLE TRANSPORT PROTEIN SEC20"/>
    <property type="match status" value="1"/>
</dbReference>
<feature type="compositionally biased region" description="Basic and acidic residues" evidence="11">
    <location>
        <begin position="723"/>
        <end position="739"/>
    </location>
</feature>
<evidence type="ECO:0000256" key="9">
    <source>
        <dbReference type="ARBA" id="ARBA00037934"/>
    </source>
</evidence>
<evidence type="ECO:0000256" key="5">
    <source>
        <dbReference type="ARBA" id="ARBA00022892"/>
    </source>
</evidence>
<feature type="compositionally biased region" description="Acidic residues" evidence="11">
    <location>
        <begin position="1194"/>
        <end position="1209"/>
    </location>
</feature>
<dbReference type="Pfam" id="PF03908">
    <property type="entry name" value="Sec20"/>
    <property type="match status" value="1"/>
</dbReference>
<feature type="region of interest" description="Disordered" evidence="11">
    <location>
        <begin position="250"/>
        <end position="1382"/>
    </location>
</feature>
<feature type="compositionally biased region" description="Basic and acidic residues" evidence="11">
    <location>
        <begin position="1327"/>
        <end position="1340"/>
    </location>
</feature>
<proteinExistence type="inferred from homology"/>
<accession>A0A061QWH4</accession>
<feature type="compositionally biased region" description="Basic and acidic residues" evidence="11">
    <location>
        <begin position="676"/>
        <end position="689"/>
    </location>
</feature>
<evidence type="ECO:0000256" key="4">
    <source>
        <dbReference type="ARBA" id="ARBA00022824"/>
    </source>
</evidence>
<feature type="compositionally biased region" description="Basic and acidic residues" evidence="11">
    <location>
        <begin position="773"/>
        <end position="789"/>
    </location>
</feature>
<evidence type="ECO:0000256" key="6">
    <source>
        <dbReference type="ARBA" id="ARBA00022989"/>
    </source>
</evidence>
<dbReference type="EMBL" id="GBEZ01024354">
    <property type="protein sequence ID" value="JAC62631.1"/>
    <property type="molecule type" value="Transcribed_RNA"/>
</dbReference>
<feature type="coiled-coil region" evidence="10">
    <location>
        <begin position="79"/>
        <end position="113"/>
    </location>
</feature>
<dbReference type="GO" id="GO:0031201">
    <property type="term" value="C:SNARE complex"/>
    <property type="evidence" value="ECO:0007669"/>
    <property type="project" value="TreeGrafter"/>
</dbReference>
<evidence type="ECO:0000256" key="12">
    <source>
        <dbReference type="SAM" id="Phobius"/>
    </source>
</evidence>
<feature type="compositionally biased region" description="Low complexity" evidence="11">
    <location>
        <begin position="830"/>
        <end position="840"/>
    </location>
</feature>
<evidence type="ECO:0000256" key="3">
    <source>
        <dbReference type="ARBA" id="ARBA00022692"/>
    </source>
</evidence>
<protein>
    <submittedName>
        <fullName evidence="14">Protein transport protein SEC20</fullName>
    </submittedName>
</protein>
<evidence type="ECO:0000256" key="2">
    <source>
        <dbReference type="ARBA" id="ARBA00022448"/>
    </source>
</evidence>
<feature type="compositionally biased region" description="Basic and acidic residues" evidence="11">
    <location>
        <begin position="863"/>
        <end position="875"/>
    </location>
</feature>
<feature type="transmembrane region" description="Helical" evidence="12">
    <location>
        <begin position="209"/>
        <end position="230"/>
    </location>
</feature>
<organism evidence="14">
    <name type="scientific">Tetraselmis sp. GSL018</name>
    <dbReference type="NCBI Taxonomy" id="582737"/>
    <lineage>
        <taxon>Eukaryota</taxon>
        <taxon>Viridiplantae</taxon>
        <taxon>Chlorophyta</taxon>
        <taxon>core chlorophytes</taxon>
        <taxon>Chlorodendrophyceae</taxon>
        <taxon>Chlorodendrales</taxon>
        <taxon>Chlorodendraceae</taxon>
        <taxon>Tetraselmis</taxon>
    </lineage>
</organism>
<feature type="domain" description="Sec20 C-terminal" evidence="13">
    <location>
        <begin position="145"/>
        <end position="234"/>
    </location>
</feature>
<feature type="compositionally biased region" description="Pro residues" evidence="11">
    <location>
        <begin position="255"/>
        <end position="275"/>
    </location>
</feature>
<evidence type="ECO:0000256" key="11">
    <source>
        <dbReference type="SAM" id="MobiDB-lite"/>
    </source>
</evidence>
<feature type="compositionally biased region" description="Acidic residues" evidence="11">
    <location>
        <begin position="404"/>
        <end position="415"/>
    </location>
</feature>
<sequence length="1416" mass="148247">MDEDERIIESNLVELAARVRKELDNLVEGAKDSGKSLGTDGTIWLSKASSRVKDSFSGMRQQLRDLELLADEQETPEEMQRVMERLNVYKREHERLQQEFQAAHAEARRQAAKAARDERTALLSGAGSRQVAAKLETEAEKAKAAEDITASLRRTRQRMAEEIEQSAASLETLKESDAQLLKTSDEYKSQVGLFGASRRLLRSMQVQDLVDRVILWGGLALFLLVAAYVVSKRVGYFTPAFLNPMSYVGKQPSGSPLPPPAPNVVPANAPHPPEGSPGSSPRPGTDGAPPRRPEPLPQGTGAISDHPLQPAELDGERAEGTVPKRPQGDGSRKAQRGAPEEAQEQDLREGQALSPRGEPDAEPARGAEMWPLAAEGPPLRGSESEAEMLAVPAPHPEPVPEPMLEAEESEDDAVYGEEVPQPLGGPETELADALGERPEMGAEGGPEAAETADRSDGVVGATSGEPLGGPGTGPSSGLPPDGMAAGTGDSGAPPTEGTEAAAVPETRMERELSGGPAAAATSGLAGGPGTTEEAVLESEAPGEGAGEARGAGSPLLAEWGAAPVAAGGSKAWGQSAAPELPAAARGVGPDTAEEEVSAGPAASAAACPADWAEPGAGQCSAEEFAEEEAEGEERSRSARKASASPDAEGSVPAEPMKEGLPPPLKPGGTSLPRIPQRAEGEYQEERSGEADSAGGPDGMAPVPGTAGDQGSTEPPAAVRLVRHRDDKGERRRQRLEERMKRKSPSKTGGGDGDDDTHVGAEAATPEFGIPSGRAERSGAETEASPKTELGHGVGANERRGRDGAHLSGSSSTGSSQPGEAAEGREEASLPSPSSGDDSGGTLRRGEATGEDGPGGLGEEDEVDKERRLEERARRLSEKKRARGRTEIVAVPRAEEEAQEGTSAGRRGGEPASWVSSAVAEAQGQAEAKELAGGARAQRGGSGNGSDPKKKGGTAPDSRRPGLSIEARLGANSRPRPQGAKQRKNFRNSTLGSRSRGLKGNGIEATGAQDLGLGRQARASEGEGSIQHQQRGGSGGKLNPRMVPVAGRVGERGQAVVAEDLGQEPEAEPGVGGLGGGQRHALQDGDTGAEGEDGLEATGPEEGVSQRSYHYNHGDESGYKEEDEGGFDEEDALEKERRLEERALHSAERSADPGYEDEGSGEGDFGEEEDEEEKERRLEERARIQPKPPSRASPNEDEEAEDEGSDEGDEGMGAYESGGSAAERTQEELRMERMRRNDIEWERRLSEIAQRRARRQAAERDAAGEAGPKRTEDTGLAAGLARGPDSERGTSGAPRSPLDPSPGAGTPEDSAPPSQSTEAKISALFARRIVERAKEDRHASGGDDASTQTGSSGGAGDDTGAASGGPEPQEDAELPAGDLFAGSPYAEELELFDDDHSYDHFMDDDAHYYYEPQRDEL</sequence>
<keyword evidence="2" id="KW-0813">Transport</keyword>
<feature type="compositionally biased region" description="Acidic residues" evidence="11">
    <location>
        <begin position="1120"/>
        <end position="1132"/>
    </location>
</feature>
<feature type="compositionally biased region" description="Basic and acidic residues" evidence="11">
    <location>
        <begin position="1173"/>
        <end position="1182"/>
    </location>
</feature>
<dbReference type="GO" id="GO:0006890">
    <property type="term" value="P:retrograde vesicle-mediated transport, Golgi to endoplasmic reticulum"/>
    <property type="evidence" value="ECO:0007669"/>
    <property type="project" value="InterPro"/>
</dbReference>
<dbReference type="InterPro" id="IPR056173">
    <property type="entry name" value="Sec20_C"/>
</dbReference>
<keyword evidence="3 12" id="KW-0812">Transmembrane</keyword>
<keyword evidence="8 12" id="KW-0472">Membrane</keyword>
<evidence type="ECO:0000256" key="8">
    <source>
        <dbReference type="ARBA" id="ARBA00023136"/>
    </source>
</evidence>
<reference evidence="14" key="1">
    <citation type="submission" date="2014-05" db="EMBL/GenBank/DDBJ databases">
        <title>The transcriptome of the halophilic microalga Tetraselmis sp. GSL018 isolated from the Great Salt Lake, Utah.</title>
        <authorList>
            <person name="Jinkerson R.E."/>
            <person name="D'Adamo S."/>
            <person name="Posewitz M.C."/>
        </authorList>
    </citation>
    <scope>NUCLEOTIDE SEQUENCE</scope>
    <source>
        <strain evidence="14">GSL018</strain>
    </source>
</reference>
<keyword evidence="6 12" id="KW-1133">Transmembrane helix</keyword>
<dbReference type="PANTHER" id="PTHR12825">
    <property type="entry name" value="BNIP1-RELATED"/>
    <property type="match status" value="1"/>
</dbReference>
<feature type="compositionally biased region" description="Basic and acidic residues" evidence="11">
    <location>
        <begin position="1223"/>
        <end position="1272"/>
    </location>
</feature>
<feature type="compositionally biased region" description="Basic and acidic residues" evidence="11">
    <location>
        <begin position="1133"/>
        <end position="1150"/>
    </location>
</feature>
<evidence type="ECO:0000256" key="1">
    <source>
        <dbReference type="ARBA" id="ARBA00004163"/>
    </source>
</evidence>
<keyword evidence="7 10" id="KW-0175">Coiled coil</keyword>
<evidence type="ECO:0000313" key="14">
    <source>
        <dbReference type="EMBL" id="JAC62631.1"/>
    </source>
</evidence>
<keyword evidence="4" id="KW-0256">Endoplasmic reticulum</keyword>
<gene>
    <name evidence="14" type="primary">SEC20</name>
    <name evidence="14" type="ORF">TSPGSL018_22788</name>
</gene>